<dbReference type="GeneID" id="19206073"/>
<proteinExistence type="inferred from homology"/>
<evidence type="ECO:0000259" key="3">
    <source>
        <dbReference type="Pfam" id="PF03061"/>
    </source>
</evidence>
<evidence type="ECO:0000313" key="4">
    <source>
        <dbReference type="EMBL" id="EIW76235.1"/>
    </source>
</evidence>
<dbReference type="OrthoDB" id="2831072at2759"/>
<dbReference type="CDD" id="cd03443">
    <property type="entry name" value="PaaI_thioesterase"/>
    <property type="match status" value="1"/>
</dbReference>
<dbReference type="Pfam" id="PF03061">
    <property type="entry name" value="4HBT"/>
    <property type="match status" value="1"/>
</dbReference>
<keyword evidence="5" id="KW-1185">Reference proteome</keyword>
<evidence type="ECO:0000256" key="2">
    <source>
        <dbReference type="ARBA" id="ARBA00022801"/>
    </source>
</evidence>
<dbReference type="InterPro" id="IPR029069">
    <property type="entry name" value="HotDog_dom_sf"/>
</dbReference>
<name>A0A5M3MC66_CONPW</name>
<dbReference type="PANTHER" id="PTHR21660:SF1">
    <property type="entry name" value="ACYL-COENZYME A THIOESTERASE 13"/>
    <property type="match status" value="1"/>
</dbReference>
<protein>
    <recommendedName>
        <fullName evidence="3">Thioesterase domain-containing protein</fullName>
    </recommendedName>
</protein>
<dbReference type="OMA" id="TARCELW"/>
<dbReference type="AlphaFoldDB" id="A0A5M3MC66"/>
<reference evidence="5" key="1">
    <citation type="journal article" date="2012" name="Science">
        <title>The Paleozoic origin of enzymatic lignin decomposition reconstructed from 31 fungal genomes.</title>
        <authorList>
            <person name="Floudas D."/>
            <person name="Binder M."/>
            <person name="Riley R."/>
            <person name="Barry K."/>
            <person name="Blanchette R.A."/>
            <person name="Henrissat B."/>
            <person name="Martinez A.T."/>
            <person name="Otillar R."/>
            <person name="Spatafora J.W."/>
            <person name="Yadav J.S."/>
            <person name="Aerts A."/>
            <person name="Benoit I."/>
            <person name="Boyd A."/>
            <person name="Carlson A."/>
            <person name="Copeland A."/>
            <person name="Coutinho P.M."/>
            <person name="de Vries R.P."/>
            <person name="Ferreira P."/>
            <person name="Findley K."/>
            <person name="Foster B."/>
            <person name="Gaskell J."/>
            <person name="Glotzer D."/>
            <person name="Gorecki P."/>
            <person name="Heitman J."/>
            <person name="Hesse C."/>
            <person name="Hori C."/>
            <person name="Igarashi K."/>
            <person name="Jurgens J.A."/>
            <person name="Kallen N."/>
            <person name="Kersten P."/>
            <person name="Kohler A."/>
            <person name="Kuees U."/>
            <person name="Kumar T.K.A."/>
            <person name="Kuo A."/>
            <person name="LaButti K."/>
            <person name="Larrondo L.F."/>
            <person name="Lindquist E."/>
            <person name="Ling A."/>
            <person name="Lombard V."/>
            <person name="Lucas S."/>
            <person name="Lundell T."/>
            <person name="Martin R."/>
            <person name="McLaughlin D.J."/>
            <person name="Morgenstern I."/>
            <person name="Morin E."/>
            <person name="Murat C."/>
            <person name="Nagy L.G."/>
            <person name="Nolan M."/>
            <person name="Ohm R.A."/>
            <person name="Patyshakuliyeva A."/>
            <person name="Rokas A."/>
            <person name="Ruiz-Duenas F.J."/>
            <person name="Sabat G."/>
            <person name="Salamov A."/>
            <person name="Samejima M."/>
            <person name="Schmutz J."/>
            <person name="Slot J.C."/>
            <person name="St John F."/>
            <person name="Stenlid J."/>
            <person name="Sun H."/>
            <person name="Sun S."/>
            <person name="Syed K."/>
            <person name="Tsang A."/>
            <person name="Wiebenga A."/>
            <person name="Young D."/>
            <person name="Pisabarro A."/>
            <person name="Eastwood D.C."/>
            <person name="Martin F."/>
            <person name="Cullen D."/>
            <person name="Grigoriev I.V."/>
            <person name="Hibbett D.S."/>
        </authorList>
    </citation>
    <scope>NUCLEOTIDE SEQUENCE [LARGE SCALE GENOMIC DNA]</scope>
    <source>
        <strain evidence="5">RWD-64-598 SS2</strain>
    </source>
</reference>
<dbReference type="KEGG" id="cput:CONPUDRAFT_168809"/>
<evidence type="ECO:0000313" key="5">
    <source>
        <dbReference type="Proteomes" id="UP000053558"/>
    </source>
</evidence>
<sequence>MQPTSSTKTREDPLAFYKSLPTADVTGICGNISDADKQLNAKIFFFFIGPIGTFGSSTGRHLRLTSIDVYHGASGALEARVILEADVTEEMCNVYGIVHGACGAYMVDVGAAMPLIALGVAKGVDGSGVSQAMNIVYHNAPRIGTTLRVIATSITAEDKLKSGRVEVWDKHKERLYFSGVHNKISVPPPRGSPIKSHL</sequence>
<dbReference type="PANTHER" id="PTHR21660">
    <property type="entry name" value="THIOESTERASE SUPERFAMILY MEMBER-RELATED"/>
    <property type="match status" value="1"/>
</dbReference>
<comment type="similarity">
    <text evidence="1">Belongs to the thioesterase PaaI family.</text>
</comment>
<comment type="caution">
    <text evidence="4">The sequence shown here is derived from an EMBL/GenBank/DDBJ whole genome shotgun (WGS) entry which is preliminary data.</text>
</comment>
<evidence type="ECO:0000256" key="1">
    <source>
        <dbReference type="ARBA" id="ARBA00008324"/>
    </source>
</evidence>
<feature type="domain" description="Thioesterase" evidence="3">
    <location>
        <begin position="95"/>
        <end position="171"/>
    </location>
</feature>
<dbReference type="SUPFAM" id="SSF54637">
    <property type="entry name" value="Thioesterase/thiol ester dehydrase-isomerase"/>
    <property type="match status" value="1"/>
</dbReference>
<accession>A0A5M3MC66</accession>
<keyword evidence="2" id="KW-0378">Hydrolase</keyword>
<dbReference type="Gene3D" id="3.10.129.10">
    <property type="entry name" value="Hotdog Thioesterase"/>
    <property type="match status" value="1"/>
</dbReference>
<dbReference type="EMBL" id="JH711586">
    <property type="protein sequence ID" value="EIW76235.1"/>
    <property type="molecule type" value="Genomic_DNA"/>
</dbReference>
<dbReference type="Proteomes" id="UP000053558">
    <property type="component" value="Unassembled WGS sequence"/>
</dbReference>
<dbReference type="InterPro" id="IPR006683">
    <property type="entry name" value="Thioestr_dom"/>
</dbReference>
<dbReference type="GO" id="GO:0047617">
    <property type="term" value="F:fatty acyl-CoA hydrolase activity"/>
    <property type="evidence" value="ECO:0007669"/>
    <property type="project" value="InterPro"/>
</dbReference>
<dbReference type="RefSeq" id="XP_007773491.1">
    <property type="nucleotide sequence ID" value="XM_007775301.1"/>
</dbReference>
<organism evidence="4 5">
    <name type="scientific">Coniophora puteana (strain RWD-64-598)</name>
    <name type="common">Brown rot fungus</name>
    <dbReference type="NCBI Taxonomy" id="741705"/>
    <lineage>
        <taxon>Eukaryota</taxon>
        <taxon>Fungi</taxon>
        <taxon>Dikarya</taxon>
        <taxon>Basidiomycota</taxon>
        <taxon>Agaricomycotina</taxon>
        <taxon>Agaricomycetes</taxon>
        <taxon>Agaricomycetidae</taxon>
        <taxon>Boletales</taxon>
        <taxon>Coniophorineae</taxon>
        <taxon>Coniophoraceae</taxon>
        <taxon>Coniophora</taxon>
    </lineage>
</organism>
<dbReference type="InterPro" id="IPR039298">
    <property type="entry name" value="ACOT13"/>
</dbReference>
<gene>
    <name evidence="4" type="ORF">CONPUDRAFT_168809</name>
</gene>